<organism evidence="7 8">
    <name type="scientific">Caenorhabditis angaria</name>
    <dbReference type="NCBI Taxonomy" id="860376"/>
    <lineage>
        <taxon>Eukaryota</taxon>
        <taxon>Metazoa</taxon>
        <taxon>Ecdysozoa</taxon>
        <taxon>Nematoda</taxon>
        <taxon>Chromadorea</taxon>
        <taxon>Rhabditida</taxon>
        <taxon>Rhabditina</taxon>
        <taxon>Rhabditomorpha</taxon>
        <taxon>Rhabditoidea</taxon>
        <taxon>Rhabditidae</taxon>
        <taxon>Peloderinae</taxon>
        <taxon>Caenorhabditis</taxon>
    </lineage>
</organism>
<keyword evidence="8" id="KW-1185">Reference proteome</keyword>
<dbReference type="EMBL" id="CANHGI010000005">
    <property type="protein sequence ID" value="CAI5452744.1"/>
    <property type="molecule type" value="Genomic_DNA"/>
</dbReference>
<comment type="similarity">
    <text evidence="2">Belongs to the nematode receptor-like protein srd family.</text>
</comment>
<name>A0A9P1IYZ8_9PELO</name>
<evidence type="ECO:0000256" key="2">
    <source>
        <dbReference type="ARBA" id="ARBA00009166"/>
    </source>
</evidence>
<dbReference type="SUPFAM" id="SSF81321">
    <property type="entry name" value="Family A G protein-coupled receptor-like"/>
    <property type="match status" value="1"/>
</dbReference>
<dbReference type="Gene3D" id="1.20.1070.10">
    <property type="entry name" value="Rhodopsin 7-helix transmembrane proteins"/>
    <property type="match status" value="1"/>
</dbReference>
<evidence type="ECO:0000256" key="3">
    <source>
        <dbReference type="ARBA" id="ARBA00022692"/>
    </source>
</evidence>
<dbReference type="PANTHER" id="PTHR22945:SF13">
    <property type="entry name" value="SERPENTINE RECEPTOR, CLASS D (DELTA)"/>
    <property type="match status" value="1"/>
</dbReference>
<keyword evidence="5 6" id="KW-0472">Membrane</keyword>
<evidence type="ECO:0000256" key="1">
    <source>
        <dbReference type="ARBA" id="ARBA00004141"/>
    </source>
</evidence>
<feature type="transmembrane region" description="Helical" evidence="6">
    <location>
        <begin position="96"/>
        <end position="113"/>
    </location>
</feature>
<feature type="transmembrane region" description="Helical" evidence="6">
    <location>
        <begin position="7"/>
        <end position="28"/>
    </location>
</feature>
<gene>
    <name evidence="7" type="ORF">CAMP_LOCUS15381</name>
</gene>
<evidence type="ECO:0000313" key="8">
    <source>
        <dbReference type="Proteomes" id="UP001152747"/>
    </source>
</evidence>
<reference evidence="7" key="1">
    <citation type="submission" date="2022-11" db="EMBL/GenBank/DDBJ databases">
        <authorList>
            <person name="Kikuchi T."/>
        </authorList>
    </citation>
    <scope>NUCLEOTIDE SEQUENCE</scope>
    <source>
        <strain evidence="7">PS1010</strain>
    </source>
</reference>
<dbReference type="Proteomes" id="UP001152747">
    <property type="component" value="Unassembled WGS sequence"/>
</dbReference>
<comment type="caution">
    <text evidence="7">The sequence shown here is derived from an EMBL/GenBank/DDBJ whole genome shotgun (WGS) entry which is preliminary data.</text>
</comment>
<dbReference type="InterPro" id="IPR050920">
    <property type="entry name" value="Nematode_rcpt-like_delta"/>
</dbReference>
<feature type="transmembrane region" description="Helical" evidence="6">
    <location>
        <begin position="125"/>
        <end position="145"/>
    </location>
</feature>
<comment type="subcellular location">
    <subcellularLocation>
        <location evidence="1">Membrane</location>
        <topology evidence="1">Multi-pass membrane protein</topology>
    </subcellularLocation>
</comment>
<keyword evidence="4 6" id="KW-1133">Transmembrane helix</keyword>
<sequence>MDLIFQSIHSFGSSIGCFMNAMLIYVVLTKSPKQIQGYSLLIINFAVTDFLICALDYMLMQRLISCGMSILYISMGPCSRISPQVCYFIYVIQLHLYTHSIWLLLISFSYRYYVMIRSELSKFKIQLIILLFYIPSFISNVNVFISDGSEQLSREILTQYHPEYNLTDRAVSGNPSIIEFGAIYDIVHVVGLSMPMTTIILIMRKKIISKFGTSAVSEKSKRLQLQLLKALTFQACIPIFYVMGGSCYLVQQFNIINNAAPQYIMYCLFLLVPVLNPMSSFIFITPYRNFVISLVDRTYRKISTTQTATYQDSSTTENKKSRTNI</sequence>
<feature type="transmembrane region" description="Helical" evidence="6">
    <location>
        <begin position="223"/>
        <end position="243"/>
    </location>
</feature>
<dbReference type="Pfam" id="PF10317">
    <property type="entry name" value="7TM_GPCR_Srd"/>
    <property type="match status" value="1"/>
</dbReference>
<feature type="transmembrane region" description="Helical" evidence="6">
    <location>
        <begin position="263"/>
        <end position="284"/>
    </location>
</feature>
<dbReference type="PANTHER" id="PTHR22945">
    <property type="entry name" value="SERPENTINE RECEPTOR, CLASS D DELTA"/>
    <property type="match status" value="1"/>
</dbReference>
<keyword evidence="3 6" id="KW-0812">Transmembrane</keyword>
<proteinExistence type="inferred from homology"/>
<dbReference type="GO" id="GO:0016020">
    <property type="term" value="C:membrane"/>
    <property type="evidence" value="ECO:0007669"/>
    <property type="project" value="UniProtKB-SubCell"/>
</dbReference>
<evidence type="ECO:0000256" key="4">
    <source>
        <dbReference type="ARBA" id="ARBA00022989"/>
    </source>
</evidence>
<dbReference type="OrthoDB" id="5821732at2759"/>
<feature type="transmembrane region" description="Helical" evidence="6">
    <location>
        <begin position="182"/>
        <end position="202"/>
    </location>
</feature>
<dbReference type="AlphaFoldDB" id="A0A9P1IYZ8"/>
<evidence type="ECO:0008006" key="9">
    <source>
        <dbReference type="Google" id="ProtNLM"/>
    </source>
</evidence>
<dbReference type="InterPro" id="IPR019421">
    <property type="entry name" value="7TM_GPCR_serpentine_rcpt_Srd"/>
</dbReference>
<evidence type="ECO:0000256" key="5">
    <source>
        <dbReference type="ARBA" id="ARBA00023136"/>
    </source>
</evidence>
<evidence type="ECO:0000256" key="6">
    <source>
        <dbReference type="SAM" id="Phobius"/>
    </source>
</evidence>
<protein>
    <recommendedName>
        <fullName evidence="9">G-protein coupled receptors family 1 profile domain-containing protein</fullName>
    </recommendedName>
</protein>
<feature type="transmembrane region" description="Helical" evidence="6">
    <location>
        <begin position="40"/>
        <end position="59"/>
    </location>
</feature>
<evidence type="ECO:0000313" key="7">
    <source>
        <dbReference type="EMBL" id="CAI5452744.1"/>
    </source>
</evidence>
<accession>A0A9P1IYZ8</accession>